<dbReference type="PROSITE" id="PS00018">
    <property type="entry name" value="EF_HAND_1"/>
    <property type="match status" value="1"/>
</dbReference>
<dbReference type="EMBL" id="JAHESF010000007">
    <property type="protein sequence ID" value="MBT1697137.1"/>
    <property type="molecule type" value="Genomic_DNA"/>
</dbReference>
<proteinExistence type="predicted"/>
<comment type="caution">
    <text evidence="1">The sequence shown here is derived from an EMBL/GenBank/DDBJ whole genome shotgun (WGS) entry which is preliminary data.</text>
</comment>
<dbReference type="InterPro" id="IPR018247">
    <property type="entry name" value="EF_Hand_1_Ca_BS"/>
</dbReference>
<sequence>MKFLRNRFVSRTISVFLLLIFVQSLILPSGAIAFTGPHQPEYVSYEAPGSTDMVNLLTGDFSFSLPVLEVPGPEGNFSLPLSYNAGIGLEQEASWVGLGWSMNAGAITRSINEFPDDASGEYQMVNVQDLTGLRGWNARNLLLGNMGWNNQKGHYGALSLLSIVNADWNENSSSVGVIGLNVASKGFEVDPVQFASGVATILSWGAVGAAAGSASAARTAVAKQIMVDAVSNVAFSGVASLANGNSPNAPAAGYWQYSKTEKKNWGLKILTGFMDNVNEYKIWLDQTRVEDMYGTLYLGNAQADTFTKNLFNLSVGVGKDGTEETIMAFRKTASGGSGTLFNQGAASDINYGEKNYVNFRESNTPAILATDNFSVKAPGLSGSIAPYRLEVGSVSLPREMTKYHDRLAPVQYLLNDGTETSYKVPFKYRGQVSSKYYHHSGDATNVTSPGFNWGLGWTIVDKGANSPRRLRYDLNDVVLKNQRIASSVNAARKIPAARHIEWLSNGEIAASTTYSSGFLDFLTGQDRVNFRTGTKTSYALVKSSNFSHVVSNVPSNFITSNSIGNGSLLDFTISFYASEEDMSNGITSSIVELQEVPVTGATATSIQTDPSGPLSGFSGYADIEIRPSTTSIPDGVSGTAIGGFSITREDGTTYHFALPVYDSDSYLEVRDVSDANKKSIIKRPGAFANTWLLTAVTGPDFIDRDQNGMVNDNDWGHWVKLHYGMHSDAYNWRIPYDGYRRDALGKSQSYQRGRSQLIYLNSIETRSHMALFKKSVRADGRSIKVKASESFVSPLKLDEIILLSKEGYKKLTSSLGMQDHTNRIDRMFTVSSITASMQDFINKNAEKRIQFSYNYNLCKGVPNTNNGSPNNGRLTLNRISIVGRNNVKIVPDYIFSYDQNNPNYNMSSWDGFGMYTTNTTTHKPDQNDASAKAWSLAEITTPLGSKIRVNYETDDYSSISGMSVGDSYFFNNTPGPGGNTSNPQLIIVPHEGTIQAGDQIDMTGFATWMCNGDDITIFNKAFSGTYTVSNVDDDHVLITEDFLEIDRGNCAQITFFEFSGSIKKNRIAKKGGGIRVGSIVAQDEFGQSNKKIRYLYNTPEGHSSGVISQEPAFVGGSFTSSIGYPVTPVVYGSVSVLTGRLSDDMDFHTRQVYEFETPKTEHYVQDEGTPIALKLLIDENAFLVPELNNAIIETKDYLSAFQNKISDRTSKIGTLKSIKIFDHVGTEISSSSLSYTHEISNNGIQGYQGTYTGGTIMVDRIPVDFQTYHKINRTTVIEYPWVLEKIVNSKDGLQTEMKNLSWDPLTGSVDQVLSKSSLGVYVKKVTIPAYRIYGEMGSKAEGQGKKNMLSQTAAIYNYRTDALGIPTGLISAEIQTWKKDWTNYRYYNQGLYVENPQQPESAANPVWRKGPAYVWKGKYSKLNVSATLNKPKDGTQTFSPSDQFDFSAGPTDLWQYTGEALRFDHFGMPVETKDLNGIRSAVKTGYGERTVIASATNAGYHEIAFSSAEDLFYPTPNNPYFGGEVALENGTVKYLSKGQTSSTHTGDAVVAVSSGHSFVFRTSGLAAQSNYKSSVWTNNTNGRIYYKINGGGEIVPSNQTISAVVNGWYRVDVVLPKQSSDYSLEIGVKSANGSEVYFDDFRFQPVKSIMTCYVYPPLDFEFTNSSATFSSFNYVLNNENVFIKFEHNERGVLVRTYSESIMYGVKLISESKDNYRRSTLLD</sequence>
<dbReference type="RefSeq" id="WP_254162895.1">
    <property type="nucleotide sequence ID" value="NZ_JAHESF010000007.1"/>
</dbReference>
<reference evidence="1 2" key="1">
    <citation type="submission" date="2021-05" db="EMBL/GenBank/DDBJ databases">
        <title>A Polyphasic approach of four new species of the genus Ohtaekwangia: Ohtaekwangia histidinii sp. nov., Ohtaekwangia cretensis sp. nov., Ohtaekwangia indiensis sp. nov., Ohtaekwangia reichenbachii sp. nov. from diverse environment.</title>
        <authorList>
            <person name="Octaviana S."/>
        </authorList>
    </citation>
    <scope>NUCLEOTIDE SEQUENCE [LARGE SCALE GENOMIC DNA]</scope>
    <source>
        <strain evidence="1 2">PWU4</strain>
    </source>
</reference>
<dbReference type="Proteomes" id="UP001319200">
    <property type="component" value="Unassembled WGS sequence"/>
</dbReference>
<accession>A0AAP2DLI5</accession>
<name>A0AAP2DLI5_9BACT</name>
<gene>
    <name evidence="1" type="ORF">KK083_09640</name>
</gene>
<keyword evidence="2" id="KW-1185">Reference proteome</keyword>
<organism evidence="1 2">
    <name type="scientific">Chryseosolibacter histidini</name>
    <dbReference type="NCBI Taxonomy" id="2782349"/>
    <lineage>
        <taxon>Bacteria</taxon>
        <taxon>Pseudomonadati</taxon>
        <taxon>Bacteroidota</taxon>
        <taxon>Cytophagia</taxon>
        <taxon>Cytophagales</taxon>
        <taxon>Chryseotaleaceae</taxon>
        <taxon>Chryseosolibacter</taxon>
    </lineage>
</organism>
<protein>
    <submittedName>
        <fullName evidence="1">Uncharacterized protein</fullName>
    </submittedName>
</protein>
<evidence type="ECO:0000313" key="2">
    <source>
        <dbReference type="Proteomes" id="UP001319200"/>
    </source>
</evidence>
<evidence type="ECO:0000313" key="1">
    <source>
        <dbReference type="EMBL" id="MBT1697137.1"/>
    </source>
</evidence>